<reference evidence="2 3" key="1">
    <citation type="journal article" date="2011" name="J. Bacteriol.">
        <title>Genome Sequence of Mycoplasma putrefaciens Type Strain KS1.</title>
        <authorList>
            <person name="Calcutt M.J."/>
            <person name="Foecking M.F."/>
        </authorList>
    </citation>
    <scope>NUCLEOTIDE SEQUENCE [LARGE SCALE GENOMIC DNA]</scope>
    <source>
        <strain evidence="3">ATCC 15718 / NCTC 10155 / C30 KS-1 / KS-1</strain>
    </source>
</reference>
<sequence>MILVAHRGFRGLYGENRVYDFKNALKITKAVEFDIRLTRDDKIIIFHDHHFKRIGNLDKTVKSLTYNEIKQIPFFVENPDSLPALFEEFMDQYFKQYQMINIEIKPDNFTDKQLDIVFNAIKKYTNQGVEIIVSSFSTNVLHEILKRSSNDGFKTGYLFEKMSLFDIELAKKFDFLHPPISLLKKPKNQELFLNLNIPLNVWTFKKMSDVEKMHSMYKQLINGYISDYPDLYPRD</sequence>
<dbReference type="PANTHER" id="PTHR46211:SF1">
    <property type="entry name" value="GLYCEROPHOSPHODIESTER PHOSPHODIESTERASE, CYTOPLASMIC"/>
    <property type="match status" value="1"/>
</dbReference>
<evidence type="ECO:0000259" key="1">
    <source>
        <dbReference type="PROSITE" id="PS51704"/>
    </source>
</evidence>
<dbReference type="PANTHER" id="PTHR46211">
    <property type="entry name" value="GLYCEROPHOSPHORYL DIESTER PHOSPHODIESTERASE"/>
    <property type="match status" value="1"/>
</dbReference>
<dbReference type="Proteomes" id="UP000008907">
    <property type="component" value="Chromosome"/>
</dbReference>
<dbReference type="InterPro" id="IPR030395">
    <property type="entry name" value="GP_PDE_dom"/>
</dbReference>
<evidence type="ECO:0000313" key="3">
    <source>
        <dbReference type="Proteomes" id="UP000008907"/>
    </source>
</evidence>
<gene>
    <name evidence="2" type="primary">glpQ</name>
    <name evidence="2" type="ordered locus">MPUT_0026</name>
</gene>
<evidence type="ECO:0000313" key="2">
    <source>
        <dbReference type="EMBL" id="AEM68434.1"/>
    </source>
</evidence>
<dbReference type="GO" id="GO:0008081">
    <property type="term" value="F:phosphoric diester hydrolase activity"/>
    <property type="evidence" value="ECO:0007669"/>
    <property type="project" value="InterPro"/>
</dbReference>
<dbReference type="Pfam" id="PF03009">
    <property type="entry name" value="GDPD"/>
    <property type="match status" value="1"/>
</dbReference>
<dbReference type="AlphaFoldDB" id="A0A7U4E939"/>
<feature type="domain" description="GP-PDE" evidence="1">
    <location>
        <begin position="1"/>
        <end position="235"/>
    </location>
</feature>
<dbReference type="RefSeq" id="WP_014034790.1">
    <property type="nucleotide sequence ID" value="NC_015946.1"/>
</dbReference>
<dbReference type="SUPFAM" id="SSF51695">
    <property type="entry name" value="PLC-like phosphodiesterases"/>
    <property type="match status" value="1"/>
</dbReference>
<dbReference type="PROSITE" id="PS51704">
    <property type="entry name" value="GP_PDE"/>
    <property type="match status" value="1"/>
</dbReference>
<dbReference type="KEGG" id="mpf:MPUT_0026"/>
<dbReference type="InterPro" id="IPR017946">
    <property type="entry name" value="PLC-like_Pdiesterase_TIM-brl"/>
</dbReference>
<protein>
    <submittedName>
        <fullName evidence="2">Glycerophosphoryldiester phosphodiesterase</fullName>
    </submittedName>
</protein>
<proteinExistence type="predicted"/>
<dbReference type="Gene3D" id="3.20.20.190">
    <property type="entry name" value="Phosphatidylinositol (PI) phosphodiesterase"/>
    <property type="match status" value="1"/>
</dbReference>
<organism evidence="2 3">
    <name type="scientific">Mycoplasma putrefaciens (strain ATCC 15718 / NCTC 10155 / C30 KS-1 / KS-1)</name>
    <dbReference type="NCBI Taxonomy" id="743965"/>
    <lineage>
        <taxon>Bacteria</taxon>
        <taxon>Bacillati</taxon>
        <taxon>Mycoplasmatota</taxon>
        <taxon>Mollicutes</taxon>
        <taxon>Mycoplasmataceae</taxon>
        <taxon>Mycoplasma</taxon>
    </lineage>
</organism>
<accession>A0A7U4E939</accession>
<dbReference type="GO" id="GO:0006629">
    <property type="term" value="P:lipid metabolic process"/>
    <property type="evidence" value="ECO:0007669"/>
    <property type="project" value="InterPro"/>
</dbReference>
<dbReference type="EMBL" id="CP003021">
    <property type="protein sequence ID" value="AEM68434.1"/>
    <property type="molecule type" value="Genomic_DNA"/>
</dbReference>
<name>A0A7U4E939_MYCPK</name>